<dbReference type="Gene3D" id="3.40.50.300">
    <property type="entry name" value="P-loop containing nucleotide triphosphate hydrolases"/>
    <property type="match status" value="2"/>
</dbReference>
<evidence type="ECO:0000256" key="3">
    <source>
        <dbReference type="ARBA" id="ARBA00022840"/>
    </source>
</evidence>
<sequence>MIRLQALTLRRAAKVVLDSADLTIHPGEKVGLVGANGAGKSSLFALLLGHLHEDGGSLDFPTHWRVASVAQNTPDSDLAATDFVCQADAALQEANAAMRAAEAVHDGMALAAAAEALELADGYTATARAEALLLGLGFAPQELQQPVRDFSGGWRMRLALAQALFQPSDCMLLDEPTNHLDLDALVWLENWLSRYAGTLIVISHDREFLDAATRVTVQLEHGKLQRFAGGYTDFEERRAQQLAQQSQAYNRQQQDIAHLTRFVDRFRAQATKAKQAQSRLKALERMERLAPAMLSNPLRFDFLKPARQPQQLLRLRGVDCGYAPGQPILQGVERDILAGARIGVLGANGQGKSTLVKTLAGLLPALAGKAQPGVDVVVGYYAQQEMDVLRPDESPMQHLARLAKQTQPQTTTQDWRNWLGRFQFSGDMAEQSVGSMSGGEKARLLLALLVWQRPNVLLLDEPTNHLDLATREALTLALQEFGGAMLLVSHDRALLRAACDDYWLVADGTVQTFEGDLDDYQRWVLERARARMRDRAQAPGRGTNGAGGAASNATDSTADNTAGSAAPEPESAQGTRKDQRRHAAQSRQQLAQQAKPLKSEQSRLEAEMRALETEQASLERSLSQATTQATERVEQGKRLKQVAERLAQCEERWLDIAQAIEALQA</sequence>
<evidence type="ECO:0000313" key="6">
    <source>
        <dbReference type="EMBL" id="CBH97603.1"/>
    </source>
</evidence>
<dbReference type="InterPro" id="IPR003593">
    <property type="entry name" value="AAA+_ATPase"/>
</dbReference>
<dbReference type="FunFam" id="3.40.50.300:FF:000011">
    <property type="entry name" value="Putative ABC transporter ATP-binding component"/>
    <property type="match status" value="1"/>
</dbReference>
<dbReference type="InterPro" id="IPR027417">
    <property type="entry name" value="P-loop_NTPase"/>
</dbReference>
<feature type="compositionally biased region" description="Basic and acidic residues" evidence="4">
    <location>
        <begin position="597"/>
        <end position="612"/>
    </location>
</feature>
<dbReference type="FunFam" id="3.40.50.300:FF:002053">
    <property type="entry name" value="ABC transporter ATP-binding protein"/>
    <property type="match status" value="1"/>
</dbReference>
<accession>E6PRP7</accession>
<feature type="region of interest" description="Disordered" evidence="4">
    <location>
        <begin position="533"/>
        <end position="633"/>
    </location>
</feature>
<dbReference type="PANTHER" id="PTHR19211">
    <property type="entry name" value="ATP-BINDING TRANSPORT PROTEIN-RELATED"/>
    <property type="match status" value="1"/>
</dbReference>
<dbReference type="CDD" id="cd03221">
    <property type="entry name" value="ABCF_EF-3"/>
    <property type="match status" value="2"/>
</dbReference>
<keyword evidence="2" id="KW-0547">Nucleotide-binding</keyword>
<dbReference type="SMART" id="SM00382">
    <property type="entry name" value="AAA"/>
    <property type="match status" value="2"/>
</dbReference>
<dbReference type="AlphaFoldDB" id="E6PRP7"/>
<dbReference type="Pfam" id="PF00005">
    <property type="entry name" value="ABC_tran"/>
    <property type="match status" value="2"/>
</dbReference>
<feature type="compositionally biased region" description="Polar residues" evidence="4">
    <location>
        <begin position="614"/>
        <end position="630"/>
    </location>
</feature>
<gene>
    <name evidence="6" type="primary">yheS</name>
    <name evidence="6" type="ORF">CARN2_3077</name>
</gene>
<dbReference type="PROSITE" id="PS50893">
    <property type="entry name" value="ABC_TRANSPORTER_2"/>
    <property type="match status" value="2"/>
</dbReference>
<feature type="domain" description="ABC transporter" evidence="5">
    <location>
        <begin position="2"/>
        <end position="246"/>
    </location>
</feature>
<evidence type="ECO:0000256" key="1">
    <source>
        <dbReference type="ARBA" id="ARBA00022737"/>
    </source>
</evidence>
<dbReference type="InterPro" id="IPR032781">
    <property type="entry name" value="ABC_tran_Xtn"/>
</dbReference>
<feature type="compositionally biased region" description="Low complexity" evidence="4">
    <location>
        <begin position="549"/>
        <end position="566"/>
    </location>
</feature>
<keyword evidence="1" id="KW-0677">Repeat</keyword>
<organism evidence="6">
    <name type="scientific">mine drainage metagenome</name>
    <dbReference type="NCBI Taxonomy" id="410659"/>
    <lineage>
        <taxon>unclassified sequences</taxon>
        <taxon>metagenomes</taxon>
        <taxon>ecological metagenomes</taxon>
    </lineage>
</organism>
<keyword evidence="3" id="KW-0067">ATP-binding</keyword>
<dbReference type="GO" id="GO:0016887">
    <property type="term" value="F:ATP hydrolysis activity"/>
    <property type="evidence" value="ECO:0007669"/>
    <property type="project" value="InterPro"/>
</dbReference>
<dbReference type="Pfam" id="PF12848">
    <property type="entry name" value="ABC_tran_Xtn"/>
    <property type="match status" value="1"/>
</dbReference>
<dbReference type="PROSITE" id="PS00211">
    <property type="entry name" value="ABC_TRANSPORTER_1"/>
    <property type="match status" value="2"/>
</dbReference>
<comment type="caution">
    <text evidence="6">The sequence shown here is derived from an EMBL/GenBank/DDBJ whole genome shotgun (WGS) entry which is preliminary data.</text>
</comment>
<dbReference type="GO" id="GO:0005524">
    <property type="term" value="F:ATP binding"/>
    <property type="evidence" value="ECO:0007669"/>
    <property type="project" value="UniProtKB-KW"/>
</dbReference>
<feature type="domain" description="ABC transporter" evidence="5">
    <location>
        <begin position="313"/>
        <end position="532"/>
    </location>
</feature>
<evidence type="ECO:0000256" key="4">
    <source>
        <dbReference type="SAM" id="MobiDB-lite"/>
    </source>
</evidence>
<evidence type="ECO:0000259" key="5">
    <source>
        <dbReference type="PROSITE" id="PS50893"/>
    </source>
</evidence>
<dbReference type="InterPro" id="IPR017871">
    <property type="entry name" value="ABC_transporter-like_CS"/>
</dbReference>
<evidence type="ECO:0000256" key="2">
    <source>
        <dbReference type="ARBA" id="ARBA00022741"/>
    </source>
</evidence>
<dbReference type="SUPFAM" id="SSF52540">
    <property type="entry name" value="P-loop containing nucleoside triphosphate hydrolases"/>
    <property type="match status" value="2"/>
</dbReference>
<name>E6PRP7_9ZZZZ</name>
<dbReference type="PANTHER" id="PTHR19211:SF14">
    <property type="entry name" value="ATP-BINDING CASSETTE SUB-FAMILY F MEMBER 1"/>
    <property type="match status" value="1"/>
</dbReference>
<dbReference type="InterPro" id="IPR003439">
    <property type="entry name" value="ABC_transporter-like_ATP-bd"/>
</dbReference>
<dbReference type="EMBL" id="CABM01000045">
    <property type="protein sequence ID" value="CBH97603.1"/>
    <property type="molecule type" value="Genomic_DNA"/>
</dbReference>
<proteinExistence type="predicted"/>
<feature type="compositionally biased region" description="Low complexity" evidence="4">
    <location>
        <begin position="585"/>
        <end position="594"/>
    </location>
</feature>
<protein>
    <submittedName>
        <fullName evidence="6">Putative ABC-type transport system, ATPase component</fullName>
    </submittedName>
</protein>
<dbReference type="InterPro" id="IPR050611">
    <property type="entry name" value="ABCF"/>
</dbReference>
<reference evidence="6" key="1">
    <citation type="submission" date="2009-10" db="EMBL/GenBank/DDBJ databases">
        <title>Diversity of trophic interactions inside an arsenic-rich microbial ecosystem.</title>
        <authorList>
            <person name="Bertin P.N."/>
            <person name="Heinrich-Salmeron A."/>
            <person name="Pelletier E."/>
            <person name="Goulhen-Chollet F."/>
            <person name="Arsene-Ploetze F."/>
            <person name="Gallien S."/>
            <person name="Calteau A."/>
            <person name="Vallenet D."/>
            <person name="Casiot C."/>
            <person name="Chane-Woon-Ming B."/>
            <person name="Giloteaux L."/>
            <person name="Barakat M."/>
            <person name="Bonnefoy V."/>
            <person name="Bruneel O."/>
            <person name="Chandler M."/>
            <person name="Cleiss J."/>
            <person name="Duran R."/>
            <person name="Elbaz-Poulichet F."/>
            <person name="Fonknechten N."/>
            <person name="Lauga B."/>
            <person name="Mornico D."/>
            <person name="Ortet P."/>
            <person name="Schaeffer C."/>
            <person name="Siguier P."/>
            <person name="Alexander Thil Smith A."/>
            <person name="Van Dorsselaer A."/>
            <person name="Weissenbach J."/>
            <person name="Medigue C."/>
            <person name="Le Paslier D."/>
        </authorList>
    </citation>
    <scope>NUCLEOTIDE SEQUENCE</scope>
</reference>